<dbReference type="PANTHER" id="PTHR33558">
    <property type="entry name" value="GLUTAREDOXIN-LIKE PROTEIN C5ORF63 HOMOLOG"/>
    <property type="match status" value="1"/>
</dbReference>
<dbReference type="Pfam" id="PF05768">
    <property type="entry name" value="Glrx-like"/>
    <property type="match status" value="1"/>
</dbReference>
<accession>A0A1J7B9M0</accession>
<dbReference type="InterPro" id="IPR036249">
    <property type="entry name" value="Thioredoxin-like_sf"/>
</dbReference>
<dbReference type="InterPro" id="IPR008554">
    <property type="entry name" value="Glutaredoxin-like"/>
</dbReference>
<reference evidence="1 2" key="1">
    <citation type="submission" date="2016-10" db="EMBL/GenBank/DDBJ databases">
        <title>Genome sequence of Streptomyces gilvigriseus MUSC 26.</title>
        <authorList>
            <person name="Lee L.-H."/>
            <person name="Ser H.-L."/>
        </authorList>
    </citation>
    <scope>NUCLEOTIDE SEQUENCE [LARGE SCALE GENOMIC DNA]</scope>
    <source>
        <strain evidence="1 2">MUSC 26</strain>
    </source>
</reference>
<dbReference type="STRING" id="1428644.BIV57_22320"/>
<sequence length="89" mass="10054">MSLFRRRAAAAHELLLLTRPGCHLCHKARAAVDRVAAELGVEYREIDITTDAALHDRYKDAIPVTLVDGAPVDQWHVNEERLRRALTAR</sequence>
<evidence type="ECO:0000313" key="2">
    <source>
        <dbReference type="Proteomes" id="UP000243342"/>
    </source>
</evidence>
<proteinExistence type="predicted"/>
<dbReference type="EMBL" id="MLCF01000166">
    <property type="protein sequence ID" value="OIV35293.1"/>
    <property type="molecule type" value="Genomic_DNA"/>
</dbReference>
<dbReference type="AlphaFoldDB" id="A0A1J7B9M0"/>
<gene>
    <name evidence="1" type="ORF">BIV57_22320</name>
</gene>
<organism evidence="1 2">
    <name type="scientific">Mangrovactinospora gilvigrisea</name>
    <dbReference type="NCBI Taxonomy" id="1428644"/>
    <lineage>
        <taxon>Bacteria</taxon>
        <taxon>Bacillati</taxon>
        <taxon>Actinomycetota</taxon>
        <taxon>Actinomycetes</taxon>
        <taxon>Kitasatosporales</taxon>
        <taxon>Streptomycetaceae</taxon>
        <taxon>Mangrovactinospora</taxon>
    </lineage>
</organism>
<dbReference type="RefSeq" id="WP_071658748.1">
    <property type="nucleotide sequence ID" value="NZ_MLCF01000166.1"/>
</dbReference>
<dbReference type="SUPFAM" id="SSF52833">
    <property type="entry name" value="Thioredoxin-like"/>
    <property type="match status" value="1"/>
</dbReference>
<evidence type="ECO:0000313" key="1">
    <source>
        <dbReference type="EMBL" id="OIV35293.1"/>
    </source>
</evidence>
<dbReference type="Gene3D" id="3.40.30.10">
    <property type="entry name" value="Glutaredoxin"/>
    <property type="match status" value="1"/>
</dbReference>
<keyword evidence="2" id="KW-1185">Reference proteome</keyword>
<dbReference type="OrthoDB" id="8779161at2"/>
<dbReference type="InterPro" id="IPR052565">
    <property type="entry name" value="Glutaredoxin-like_YDR286C"/>
</dbReference>
<dbReference type="Proteomes" id="UP000243342">
    <property type="component" value="Unassembled WGS sequence"/>
</dbReference>
<name>A0A1J7B9M0_9ACTN</name>
<dbReference type="PANTHER" id="PTHR33558:SF1">
    <property type="entry name" value="GLUTAREDOXIN-LIKE PROTEIN C5ORF63 HOMOLOG"/>
    <property type="match status" value="1"/>
</dbReference>
<protein>
    <submittedName>
        <fullName evidence="1">NrdH-redoxin</fullName>
    </submittedName>
</protein>
<comment type="caution">
    <text evidence="1">The sequence shown here is derived from an EMBL/GenBank/DDBJ whole genome shotgun (WGS) entry which is preliminary data.</text>
</comment>